<dbReference type="Gene3D" id="1.10.287.1080">
    <property type="entry name" value="MazG-like"/>
    <property type="match status" value="2"/>
</dbReference>
<dbReference type="STRING" id="314285.KT71_16876"/>
<dbReference type="GO" id="GO:0046076">
    <property type="term" value="P:dTTP catabolic process"/>
    <property type="evidence" value="ECO:0007669"/>
    <property type="project" value="TreeGrafter"/>
</dbReference>
<dbReference type="CDD" id="cd11528">
    <property type="entry name" value="NTP-PPase_MazG_Nterm"/>
    <property type="match status" value="1"/>
</dbReference>
<proteinExistence type="inferred from homology"/>
<dbReference type="NCBIfam" id="TIGR00444">
    <property type="entry name" value="mazG"/>
    <property type="match status" value="1"/>
</dbReference>
<dbReference type="GO" id="GO:0006203">
    <property type="term" value="P:dGTP catabolic process"/>
    <property type="evidence" value="ECO:0007669"/>
    <property type="project" value="TreeGrafter"/>
</dbReference>
<gene>
    <name evidence="6" type="ORF">KT71_16876</name>
</gene>
<evidence type="ECO:0000256" key="4">
    <source>
        <dbReference type="ARBA" id="ARBA00074799"/>
    </source>
</evidence>
<dbReference type="SUPFAM" id="SSF101386">
    <property type="entry name" value="all-alpha NTP pyrophosphatases"/>
    <property type="match status" value="2"/>
</dbReference>
<feature type="domain" description="NTP pyrophosphohydrolase MazG-like" evidence="5">
    <location>
        <begin position="31"/>
        <end position="104"/>
    </location>
</feature>
<dbReference type="Proteomes" id="UP000019205">
    <property type="component" value="Chromosome"/>
</dbReference>
<accession>A4A3U0</accession>
<dbReference type="HOGENOM" id="CLU_038356_0_1_6"/>
<dbReference type="InterPro" id="IPR004518">
    <property type="entry name" value="MazG-like_dom"/>
</dbReference>
<dbReference type="GO" id="GO:0046081">
    <property type="term" value="P:dUTP catabolic process"/>
    <property type="evidence" value="ECO:0007669"/>
    <property type="project" value="TreeGrafter"/>
</dbReference>
<dbReference type="GO" id="GO:0046052">
    <property type="term" value="P:UTP catabolic process"/>
    <property type="evidence" value="ECO:0007669"/>
    <property type="project" value="TreeGrafter"/>
</dbReference>
<comment type="caution">
    <text evidence="6">The sequence shown here is derived from an EMBL/GenBank/DDBJ whole genome shotgun (WGS) entry which is preliminary data.</text>
</comment>
<dbReference type="FunFam" id="1.10.287.1080:FF:000001">
    <property type="entry name" value="Nucleoside triphosphate pyrophosphohydrolase"/>
    <property type="match status" value="1"/>
</dbReference>
<dbReference type="NCBIfam" id="NF007113">
    <property type="entry name" value="PRK09562.1"/>
    <property type="match status" value="1"/>
</dbReference>
<comment type="catalytic activity">
    <reaction evidence="1">
        <text>ATP + H2O = AMP + diphosphate + H(+)</text>
        <dbReference type="Rhea" id="RHEA:14245"/>
        <dbReference type="ChEBI" id="CHEBI:15377"/>
        <dbReference type="ChEBI" id="CHEBI:15378"/>
        <dbReference type="ChEBI" id="CHEBI:30616"/>
        <dbReference type="ChEBI" id="CHEBI:33019"/>
        <dbReference type="ChEBI" id="CHEBI:456215"/>
        <dbReference type="EC" id="3.6.1.8"/>
    </reaction>
</comment>
<dbReference type="GO" id="GO:0046047">
    <property type="term" value="P:TTP catabolic process"/>
    <property type="evidence" value="ECO:0007669"/>
    <property type="project" value="TreeGrafter"/>
</dbReference>
<keyword evidence="7" id="KW-1185">Reference proteome</keyword>
<dbReference type="EMBL" id="AAOA02000001">
    <property type="protein sequence ID" value="EAQ99363.1"/>
    <property type="molecule type" value="Genomic_DNA"/>
</dbReference>
<sequence length="282" mass="31154">MSDSPYGLTDLLRIMERLRDPEHGCPWDVQQTFQSIVPSTLEECYELAAAIEAGDYPHVEDELGDVLFQVVFYARLGQERGFFSFDSVVHGLAEKLLRRHPHVFAGGAIEGIVDANDKLGGGAAEGASVKSASAVKEQWEAIKSRERASRAQSGALDDVPLALPALPRAQKLQKRASRLGFDWPGVNPVLEKVDEELRELREAMAQGDPKATEEELGDLLFTVVNLSRHLKIDAETALRHASGKFERRFRSMEARCARDGEALEALDAAAMELLWEEAKASE</sequence>
<dbReference type="AlphaFoldDB" id="A4A3U0"/>
<dbReference type="InterPro" id="IPR048011">
    <property type="entry name" value="NTP-PPase_MazG-like_C"/>
</dbReference>
<evidence type="ECO:0000259" key="5">
    <source>
        <dbReference type="Pfam" id="PF03819"/>
    </source>
</evidence>
<dbReference type="eggNOG" id="COG3956">
    <property type="taxonomic scope" value="Bacteria"/>
</dbReference>
<dbReference type="InterPro" id="IPR048015">
    <property type="entry name" value="NTP-PPase_MazG-like_N"/>
</dbReference>
<dbReference type="InterPro" id="IPR011551">
    <property type="entry name" value="NTP_PyrPHydrolase_MazG"/>
</dbReference>
<evidence type="ECO:0000313" key="7">
    <source>
        <dbReference type="Proteomes" id="UP000019205"/>
    </source>
</evidence>
<evidence type="ECO:0000313" key="6">
    <source>
        <dbReference type="EMBL" id="EAQ99363.1"/>
    </source>
</evidence>
<evidence type="ECO:0000256" key="3">
    <source>
        <dbReference type="ARBA" id="ARBA00066372"/>
    </source>
</evidence>
<dbReference type="Pfam" id="PF03819">
    <property type="entry name" value="MazG"/>
    <property type="match status" value="2"/>
</dbReference>
<dbReference type="RefSeq" id="WP_008295813.1">
    <property type="nucleotide sequence ID" value="NZ_CM002299.1"/>
</dbReference>
<dbReference type="CDD" id="cd11529">
    <property type="entry name" value="NTP-PPase_MazG_Cterm"/>
    <property type="match status" value="1"/>
</dbReference>
<name>A4A3U0_9GAMM</name>
<evidence type="ECO:0000256" key="1">
    <source>
        <dbReference type="ARBA" id="ARBA00052141"/>
    </source>
</evidence>
<dbReference type="PANTHER" id="PTHR30522">
    <property type="entry name" value="NUCLEOSIDE TRIPHOSPHATE PYROPHOSPHOHYDROLASE"/>
    <property type="match status" value="1"/>
</dbReference>
<dbReference type="FunFam" id="1.10.287.1080:FF:000003">
    <property type="entry name" value="Nucleoside triphosphate pyrophosphohydrolase"/>
    <property type="match status" value="1"/>
</dbReference>
<organism evidence="6 7">
    <name type="scientific">Congregibacter litoralis KT71</name>
    <dbReference type="NCBI Taxonomy" id="314285"/>
    <lineage>
        <taxon>Bacteria</taxon>
        <taxon>Pseudomonadati</taxon>
        <taxon>Pseudomonadota</taxon>
        <taxon>Gammaproteobacteria</taxon>
        <taxon>Cellvibrionales</taxon>
        <taxon>Halieaceae</taxon>
        <taxon>Congregibacter</taxon>
    </lineage>
</organism>
<dbReference type="EC" id="3.6.1.8" evidence="3"/>
<feature type="domain" description="NTP pyrophosphohydrolase MazG-like" evidence="5">
    <location>
        <begin position="191"/>
        <end position="248"/>
    </location>
</feature>
<comment type="similarity">
    <text evidence="2">Belongs to the nucleoside triphosphate pyrophosphohydrolase family.</text>
</comment>
<evidence type="ECO:0000256" key="2">
    <source>
        <dbReference type="ARBA" id="ARBA00061115"/>
    </source>
</evidence>
<dbReference type="GO" id="GO:0006950">
    <property type="term" value="P:response to stress"/>
    <property type="evidence" value="ECO:0007669"/>
    <property type="project" value="UniProtKB-ARBA"/>
</dbReference>
<reference evidence="6 7" key="2">
    <citation type="journal article" date="2009" name="PLoS ONE">
        <title>The photosynthetic apparatus and its regulation in the aerobic gammaproteobacterium Congregibacter litoralis gen. nov., sp. nov.</title>
        <authorList>
            <person name="Spring S."/>
            <person name="Lunsdorf H."/>
            <person name="Fuchs B.M."/>
            <person name="Tindall B.J."/>
        </authorList>
    </citation>
    <scope>NUCLEOTIDE SEQUENCE [LARGE SCALE GENOMIC DNA]</scope>
    <source>
        <strain evidence="6">KT71</strain>
    </source>
</reference>
<reference evidence="6 7" key="1">
    <citation type="journal article" date="2007" name="Proc. Natl. Acad. Sci. U.S.A.">
        <title>Characterization of a marine gammaproteobacterium capable of aerobic anoxygenic photosynthesis.</title>
        <authorList>
            <person name="Fuchs B.M."/>
            <person name="Spring S."/>
            <person name="Teeling H."/>
            <person name="Quast C."/>
            <person name="Wulf J."/>
            <person name="Schattenhofer M."/>
            <person name="Yan S."/>
            <person name="Ferriera S."/>
            <person name="Johnson J."/>
            <person name="Glockner F.O."/>
            <person name="Amann R."/>
        </authorList>
    </citation>
    <scope>NUCLEOTIDE SEQUENCE [LARGE SCALE GENOMIC DNA]</scope>
    <source>
        <strain evidence="6">KT71</strain>
    </source>
</reference>
<protein>
    <recommendedName>
        <fullName evidence="4">Nucleoside triphosphate pyrophosphohydrolase</fullName>
        <ecNumber evidence="3">3.6.1.8</ecNumber>
    </recommendedName>
</protein>
<dbReference type="PANTHER" id="PTHR30522:SF0">
    <property type="entry name" value="NUCLEOSIDE TRIPHOSPHATE PYROPHOSPHOHYDROLASE"/>
    <property type="match status" value="1"/>
</dbReference>
<dbReference type="GO" id="GO:0047693">
    <property type="term" value="F:ATP diphosphatase activity"/>
    <property type="evidence" value="ECO:0007669"/>
    <property type="project" value="UniProtKB-EC"/>
</dbReference>
<dbReference type="GO" id="GO:0046061">
    <property type="term" value="P:dATP catabolic process"/>
    <property type="evidence" value="ECO:0007669"/>
    <property type="project" value="TreeGrafter"/>
</dbReference>